<comment type="catalytic activity">
    <reaction evidence="1">
        <text>ATP + protein L-histidine = ADP + protein N-phospho-L-histidine.</text>
        <dbReference type="EC" id="2.7.13.3"/>
    </reaction>
</comment>
<dbReference type="SUPFAM" id="SSF47384">
    <property type="entry name" value="Homodimeric domain of signal transducing histidine kinase"/>
    <property type="match status" value="1"/>
</dbReference>
<organism evidence="17 18">
    <name type="scientific">Negadavirga shengliensis</name>
    <dbReference type="NCBI Taxonomy" id="1389218"/>
    <lineage>
        <taxon>Bacteria</taxon>
        <taxon>Pseudomonadati</taxon>
        <taxon>Bacteroidota</taxon>
        <taxon>Cytophagia</taxon>
        <taxon>Cytophagales</taxon>
        <taxon>Cyclobacteriaceae</taxon>
        <taxon>Negadavirga</taxon>
    </lineage>
</organism>
<keyword evidence="17" id="KW-0808">Transferase</keyword>
<dbReference type="Gene3D" id="1.20.120.160">
    <property type="entry name" value="HPT domain"/>
    <property type="match status" value="1"/>
</dbReference>
<feature type="domain" description="Response regulatory" evidence="16">
    <location>
        <begin position="601"/>
        <end position="717"/>
    </location>
</feature>
<evidence type="ECO:0000256" key="6">
    <source>
        <dbReference type="ARBA" id="ARBA00022692"/>
    </source>
</evidence>
<keyword evidence="17" id="KW-0418">Kinase</keyword>
<keyword evidence="7" id="KW-0547">Nucleotide-binding</keyword>
<dbReference type="EMBL" id="JBHSJJ010000009">
    <property type="protein sequence ID" value="MFC4873239.1"/>
    <property type="molecule type" value="Genomic_DNA"/>
</dbReference>
<evidence type="ECO:0000256" key="4">
    <source>
        <dbReference type="ARBA" id="ARBA00022475"/>
    </source>
</evidence>
<dbReference type="SUPFAM" id="SSF55874">
    <property type="entry name" value="ATPase domain of HSP90 chaperone/DNA topoisomerase II/histidine kinase"/>
    <property type="match status" value="1"/>
</dbReference>
<dbReference type="InterPro" id="IPR003661">
    <property type="entry name" value="HisK_dim/P_dom"/>
</dbReference>
<dbReference type="EC" id="2.7.13.3" evidence="3"/>
<evidence type="ECO:0000256" key="8">
    <source>
        <dbReference type="ARBA" id="ARBA00022840"/>
    </source>
</evidence>
<evidence type="ECO:0000256" key="7">
    <source>
        <dbReference type="ARBA" id="ARBA00022741"/>
    </source>
</evidence>
<dbReference type="Gene3D" id="3.30.565.10">
    <property type="entry name" value="Histidine kinase-like ATPase, C-terminal domain"/>
    <property type="match status" value="1"/>
</dbReference>
<comment type="subcellular location">
    <subcellularLocation>
        <location evidence="2">Cell membrane</location>
        <topology evidence="2">Multi-pass membrane protein</topology>
    </subcellularLocation>
</comment>
<accession>A0ABV9T3E5</accession>
<dbReference type="SUPFAM" id="SSF47226">
    <property type="entry name" value="Histidine-containing phosphotransfer domain, HPT domain"/>
    <property type="match status" value="1"/>
</dbReference>
<feature type="coiled-coil region" evidence="13">
    <location>
        <begin position="325"/>
        <end position="359"/>
    </location>
</feature>
<evidence type="ECO:0000313" key="18">
    <source>
        <dbReference type="Proteomes" id="UP001595818"/>
    </source>
</evidence>
<evidence type="ECO:0000256" key="11">
    <source>
        <dbReference type="ARBA" id="ARBA00023136"/>
    </source>
</evidence>
<evidence type="ECO:0000259" key="16">
    <source>
        <dbReference type="PROSITE" id="PS50110"/>
    </source>
</evidence>
<sequence>METMILNARAKVVVGFILAGTLILGVSILTYISVKNLMASVDTLSKPNEKLMEYNHLLSDVYQLDRYSNTFSSEEGQRDTVDYLSRVKSRLDKLCKEASGPIESYKIESIQYNIEELVNVHTSLSEVKKNLLNREFSKEALNDIERKIRRQEESGKLRNLRRIGSRIDTARRNLGLGLSSPKDTLDNRTGKDSLALAQEEQGDLEELVEQLRVNLGGTVDVPPARKPLSAADSLLYLIRNYVANISNEERFLHSRLAYLEQQLLEKNEYLIFYIQDIITSLQNEALLQSQAENESAYALTYKLSLLLGLLTLLGVIGSALFIFSIIKEINKAETYREKLEEAKQRSDNLAKAKQDFLANMSHEIRNPLHVIQGYNKVLSKTDLDDEQQEFLNMANLASENLLGVVNDILDFSKIEAGKIEISRHPFDPTSLFTNIKKFFEAKTQEKGLALTLQLDLPDDKWMLGDELRITQILNNLLSNAVKFTEEGEINIGVAFKEKPSAQLQIMVRDTGIGMSQEAKEHLFTEFHQGDGTISRKFGGTGLGMAIVKKLVDFMKGSVDFESKEGKGTTVTVSIPTELTGPQQHIAEKEPSGNERALQDLKILLVDDDKTVLKFTELLLKSLGAQVTSYLGGIRLRDNFQKLDYDLAMLDLQMPEINGYDALKIIRGMEQYKDLPIFALTANVYAEEKESIKAEGFNGLILKPFKEKELVSQILQYIDVSEAKSEERPAPKTRVRPEKSYDLSAVEKYCMGDAEMLKELVVDFCNQTHQDLTDLNKAWENRNYVRLQDIAHQLASRFAQFNIPASSKAKKLEDQLKTGKKEGTQNLVAEITQEAYGVLEEMTADFDYMMEF</sequence>
<feature type="transmembrane region" description="Helical" evidence="14">
    <location>
        <begin position="12"/>
        <end position="34"/>
    </location>
</feature>
<dbReference type="InterPro" id="IPR001789">
    <property type="entry name" value="Sig_transdc_resp-reg_receiver"/>
</dbReference>
<dbReference type="Gene3D" id="3.40.50.2300">
    <property type="match status" value="1"/>
</dbReference>
<evidence type="ECO:0000256" key="1">
    <source>
        <dbReference type="ARBA" id="ARBA00000085"/>
    </source>
</evidence>
<dbReference type="CDD" id="cd17546">
    <property type="entry name" value="REC_hyHK_CKI1_RcsC-like"/>
    <property type="match status" value="1"/>
</dbReference>
<dbReference type="SMART" id="SM00448">
    <property type="entry name" value="REC"/>
    <property type="match status" value="1"/>
</dbReference>
<evidence type="ECO:0000256" key="13">
    <source>
        <dbReference type="SAM" id="Coils"/>
    </source>
</evidence>
<dbReference type="SMART" id="SM00388">
    <property type="entry name" value="HisKA"/>
    <property type="match status" value="1"/>
</dbReference>
<keyword evidence="5 12" id="KW-0597">Phosphoprotein</keyword>
<dbReference type="Pfam" id="PF02518">
    <property type="entry name" value="HATPase_c"/>
    <property type="match status" value="1"/>
</dbReference>
<dbReference type="CDD" id="cd16922">
    <property type="entry name" value="HATPase_EvgS-ArcB-TorS-like"/>
    <property type="match status" value="1"/>
</dbReference>
<reference evidence="18" key="1">
    <citation type="journal article" date="2019" name="Int. J. Syst. Evol. Microbiol.">
        <title>The Global Catalogue of Microorganisms (GCM) 10K type strain sequencing project: providing services to taxonomists for standard genome sequencing and annotation.</title>
        <authorList>
            <consortium name="The Broad Institute Genomics Platform"/>
            <consortium name="The Broad Institute Genome Sequencing Center for Infectious Disease"/>
            <person name="Wu L."/>
            <person name="Ma J."/>
        </authorList>
    </citation>
    <scope>NUCLEOTIDE SEQUENCE [LARGE SCALE GENOMIC DNA]</scope>
    <source>
        <strain evidence="18">CGMCC 4.7466</strain>
    </source>
</reference>
<dbReference type="InterPro" id="IPR036890">
    <property type="entry name" value="HATPase_C_sf"/>
</dbReference>
<feature type="modified residue" description="4-aspartylphosphate" evidence="12">
    <location>
        <position position="650"/>
    </location>
</feature>
<dbReference type="InterPro" id="IPR011006">
    <property type="entry name" value="CheY-like_superfamily"/>
</dbReference>
<evidence type="ECO:0000256" key="3">
    <source>
        <dbReference type="ARBA" id="ARBA00012438"/>
    </source>
</evidence>
<dbReference type="PANTHER" id="PTHR45339:SF1">
    <property type="entry name" value="HYBRID SIGNAL TRANSDUCTION HISTIDINE KINASE J"/>
    <property type="match status" value="1"/>
</dbReference>
<dbReference type="SUPFAM" id="SSF52172">
    <property type="entry name" value="CheY-like"/>
    <property type="match status" value="1"/>
</dbReference>
<dbReference type="InterPro" id="IPR036641">
    <property type="entry name" value="HPT_dom_sf"/>
</dbReference>
<evidence type="ECO:0000259" key="15">
    <source>
        <dbReference type="PROSITE" id="PS50109"/>
    </source>
</evidence>
<dbReference type="Pfam" id="PF00512">
    <property type="entry name" value="HisKA"/>
    <property type="match status" value="1"/>
</dbReference>
<evidence type="ECO:0000256" key="5">
    <source>
        <dbReference type="ARBA" id="ARBA00022553"/>
    </source>
</evidence>
<proteinExistence type="predicted"/>
<comment type="caution">
    <text evidence="17">The sequence shown here is derived from an EMBL/GenBank/DDBJ whole genome shotgun (WGS) entry which is preliminary data.</text>
</comment>
<evidence type="ECO:0000256" key="14">
    <source>
        <dbReference type="SAM" id="Phobius"/>
    </source>
</evidence>
<gene>
    <name evidence="17" type="ORF">ACFPFU_16180</name>
</gene>
<dbReference type="SMART" id="SM00387">
    <property type="entry name" value="HATPase_c"/>
    <property type="match status" value="1"/>
</dbReference>
<feature type="domain" description="Histidine kinase" evidence="15">
    <location>
        <begin position="359"/>
        <end position="578"/>
    </location>
</feature>
<keyword evidence="10" id="KW-0902">Two-component regulatory system</keyword>
<keyword evidence="13" id="KW-0175">Coiled coil</keyword>
<dbReference type="InterPro" id="IPR005467">
    <property type="entry name" value="His_kinase_dom"/>
</dbReference>
<dbReference type="PRINTS" id="PR00344">
    <property type="entry name" value="BCTRLSENSOR"/>
</dbReference>
<keyword evidence="4" id="KW-1003">Cell membrane</keyword>
<feature type="transmembrane region" description="Helical" evidence="14">
    <location>
        <begin position="303"/>
        <end position="326"/>
    </location>
</feature>
<dbReference type="PANTHER" id="PTHR45339">
    <property type="entry name" value="HYBRID SIGNAL TRANSDUCTION HISTIDINE KINASE J"/>
    <property type="match status" value="1"/>
</dbReference>
<evidence type="ECO:0000256" key="9">
    <source>
        <dbReference type="ARBA" id="ARBA00022989"/>
    </source>
</evidence>
<dbReference type="Gene3D" id="1.10.287.130">
    <property type="match status" value="1"/>
</dbReference>
<dbReference type="InterPro" id="IPR003594">
    <property type="entry name" value="HATPase_dom"/>
</dbReference>
<dbReference type="GO" id="GO:0016301">
    <property type="term" value="F:kinase activity"/>
    <property type="evidence" value="ECO:0007669"/>
    <property type="project" value="UniProtKB-KW"/>
</dbReference>
<dbReference type="InterPro" id="IPR004358">
    <property type="entry name" value="Sig_transdc_His_kin-like_C"/>
</dbReference>
<dbReference type="Proteomes" id="UP001595818">
    <property type="component" value="Unassembled WGS sequence"/>
</dbReference>
<dbReference type="PROSITE" id="PS50110">
    <property type="entry name" value="RESPONSE_REGULATORY"/>
    <property type="match status" value="1"/>
</dbReference>
<evidence type="ECO:0000256" key="10">
    <source>
        <dbReference type="ARBA" id="ARBA00023012"/>
    </source>
</evidence>
<keyword evidence="9 14" id="KW-1133">Transmembrane helix</keyword>
<keyword evidence="18" id="KW-1185">Reference proteome</keyword>
<dbReference type="InterPro" id="IPR036097">
    <property type="entry name" value="HisK_dim/P_sf"/>
</dbReference>
<keyword evidence="11 14" id="KW-0472">Membrane</keyword>
<dbReference type="RefSeq" id="WP_377065897.1">
    <property type="nucleotide sequence ID" value="NZ_JBHSJJ010000009.1"/>
</dbReference>
<protein>
    <recommendedName>
        <fullName evidence="3">histidine kinase</fullName>
        <ecNumber evidence="3">2.7.13.3</ecNumber>
    </recommendedName>
</protein>
<dbReference type="Pfam" id="PF00072">
    <property type="entry name" value="Response_reg"/>
    <property type="match status" value="1"/>
</dbReference>
<evidence type="ECO:0000256" key="12">
    <source>
        <dbReference type="PROSITE-ProRule" id="PRU00169"/>
    </source>
</evidence>
<keyword evidence="6 14" id="KW-0812">Transmembrane</keyword>
<evidence type="ECO:0000313" key="17">
    <source>
        <dbReference type="EMBL" id="MFC4873239.1"/>
    </source>
</evidence>
<dbReference type="CDD" id="cd00082">
    <property type="entry name" value="HisKA"/>
    <property type="match status" value="1"/>
</dbReference>
<evidence type="ECO:0000256" key="2">
    <source>
        <dbReference type="ARBA" id="ARBA00004651"/>
    </source>
</evidence>
<dbReference type="PROSITE" id="PS50109">
    <property type="entry name" value="HIS_KIN"/>
    <property type="match status" value="1"/>
</dbReference>
<keyword evidence="8" id="KW-0067">ATP-binding</keyword>
<name>A0ABV9T3E5_9BACT</name>